<evidence type="ECO:0000256" key="2">
    <source>
        <dbReference type="RuleBase" id="RU364072"/>
    </source>
</evidence>
<keyword evidence="2" id="KW-0443">Lipid metabolism</keyword>
<dbReference type="SUPFAM" id="SSF51230">
    <property type="entry name" value="Single hybrid motif"/>
    <property type="match status" value="1"/>
</dbReference>
<keyword evidence="2" id="KW-0092">Biotin</keyword>
<dbReference type="InterPro" id="IPR011053">
    <property type="entry name" value="Single_hybrid_motif"/>
</dbReference>
<dbReference type="OrthoDB" id="5297413at2"/>
<dbReference type="NCBIfam" id="NF005457">
    <property type="entry name" value="PRK07051.1"/>
    <property type="match status" value="1"/>
</dbReference>
<evidence type="ECO:0000313" key="4">
    <source>
        <dbReference type="EMBL" id="RCV93148.1"/>
    </source>
</evidence>
<dbReference type="Gene3D" id="2.40.50.100">
    <property type="match status" value="1"/>
</dbReference>
<dbReference type="UniPathway" id="UPA00094"/>
<comment type="caution">
    <text evidence="4">The sequence shown here is derived from an EMBL/GenBank/DDBJ whole genome shotgun (WGS) entry which is preliminary data.</text>
</comment>
<dbReference type="CDD" id="cd06850">
    <property type="entry name" value="biotinyl_domain"/>
    <property type="match status" value="1"/>
</dbReference>
<dbReference type="PROSITE" id="PS50968">
    <property type="entry name" value="BIOTINYL_LIPOYL"/>
    <property type="match status" value="1"/>
</dbReference>
<name>A0A368U7K0_9GAMM</name>
<comment type="function">
    <text evidence="1 2">This protein is a component of the acetyl coenzyme A carboxylase complex; first, biotin carboxylase catalyzes the carboxylation of the carrier protein and then the transcarboxylase transfers the carboxyl group to form malonyl-CoA.</text>
</comment>
<keyword evidence="2" id="KW-0276">Fatty acid metabolism</keyword>
<organism evidence="4 5">
    <name type="scientific">Vreelandella rituensis</name>
    <dbReference type="NCBI Taxonomy" id="2282306"/>
    <lineage>
        <taxon>Bacteria</taxon>
        <taxon>Pseudomonadati</taxon>
        <taxon>Pseudomonadota</taxon>
        <taxon>Gammaproteobacteria</taxon>
        <taxon>Oceanospirillales</taxon>
        <taxon>Halomonadaceae</taxon>
        <taxon>Vreelandella</taxon>
    </lineage>
</organism>
<dbReference type="InterPro" id="IPR000089">
    <property type="entry name" value="Biotin_lipoyl"/>
</dbReference>
<keyword evidence="2" id="KW-0275">Fatty acid biosynthesis</keyword>
<dbReference type="AlphaFoldDB" id="A0A368U7K0"/>
<evidence type="ECO:0000256" key="1">
    <source>
        <dbReference type="ARBA" id="ARBA00003761"/>
    </source>
</evidence>
<reference evidence="4 5" key="1">
    <citation type="submission" date="2018-07" db="EMBL/GenBank/DDBJ databases">
        <title>Halomonas rutogse sp. nov., isolated from Lake TangqianCo on Tibetan Plateau.</title>
        <authorList>
            <person name="Lu H."/>
            <person name="Xing P."/>
            <person name="Wu Q."/>
        </authorList>
    </citation>
    <scope>NUCLEOTIDE SEQUENCE [LARGE SCALE GENOMIC DNA]</scope>
    <source>
        <strain evidence="4 5">TQ8S</strain>
    </source>
</reference>
<dbReference type="Proteomes" id="UP000253204">
    <property type="component" value="Unassembled WGS sequence"/>
</dbReference>
<keyword evidence="5" id="KW-1185">Reference proteome</keyword>
<protein>
    <recommendedName>
        <fullName evidence="2">Biotin carboxyl carrier protein of acetyl-CoA carboxylase</fullName>
    </recommendedName>
</protein>
<feature type="domain" description="Lipoyl-binding" evidence="3">
    <location>
        <begin position="3"/>
        <end position="79"/>
    </location>
</feature>
<dbReference type="GO" id="GO:0009317">
    <property type="term" value="C:acetyl-CoA carboxylase complex"/>
    <property type="evidence" value="ECO:0007669"/>
    <property type="project" value="InterPro"/>
</dbReference>
<dbReference type="GO" id="GO:0003989">
    <property type="term" value="F:acetyl-CoA carboxylase activity"/>
    <property type="evidence" value="ECO:0007669"/>
    <property type="project" value="InterPro"/>
</dbReference>
<accession>A0A368U7K0</accession>
<dbReference type="Pfam" id="PF00364">
    <property type="entry name" value="Biotin_lipoyl"/>
    <property type="match status" value="1"/>
</dbReference>
<evidence type="ECO:0000259" key="3">
    <source>
        <dbReference type="PROSITE" id="PS50968"/>
    </source>
</evidence>
<dbReference type="InterPro" id="IPR001249">
    <property type="entry name" value="AcCoA_biotinCC"/>
</dbReference>
<proteinExistence type="predicted"/>
<gene>
    <name evidence="4" type="ORF">DU506_04345</name>
</gene>
<dbReference type="GO" id="GO:0006633">
    <property type="term" value="P:fatty acid biosynthetic process"/>
    <property type="evidence" value="ECO:0007669"/>
    <property type="project" value="UniProtKB-UniPathway"/>
</dbReference>
<dbReference type="PRINTS" id="PR01071">
    <property type="entry name" value="ACOABIOTINCC"/>
</dbReference>
<dbReference type="EMBL" id="QPIJ01000005">
    <property type="protein sequence ID" value="RCV93148.1"/>
    <property type="molecule type" value="Genomic_DNA"/>
</dbReference>
<evidence type="ECO:0000313" key="5">
    <source>
        <dbReference type="Proteomes" id="UP000253204"/>
    </source>
</evidence>
<sequence length="82" mass="8887">MTQQEIQAPFPGMFYRKPSPDEPVYVEEGQVVQVGDVIGLVEVMKQFVELKAEISGTLVSFAAGNETVLEAGDVIATLEVSE</sequence>
<keyword evidence="2" id="KW-0444">Lipid biosynthesis</keyword>
<comment type="pathway">
    <text evidence="2">Lipid metabolism; fatty acid biosynthesis.</text>
</comment>